<dbReference type="AlphaFoldDB" id="A0A8J4Q1D2"/>
<keyword evidence="11" id="KW-1185">Reference proteome</keyword>
<comment type="catalytic activity">
    <reaction evidence="7 8">
        <text>dUTP + H2O = dUMP + diphosphate + H(+)</text>
        <dbReference type="Rhea" id="RHEA:10248"/>
        <dbReference type="ChEBI" id="CHEBI:15377"/>
        <dbReference type="ChEBI" id="CHEBI:15378"/>
        <dbReference type="ChEBI" id="CHEBI:33019"/>
        <dbReference type="ChEBI" id="CHEBI:61555"/>
        <dbReference type="ChEBI" id="CHEBI:246422"/>
        <dbReference type="EC" id="3.6.1.23"/>
    </reaction>
</comment>
<keyword evidence="6 8" id="KW-0546">Nucleotide metabolism</keyword>
<evidence type="ECO:0000313" key="10">
    <source>
        <dbReference type="EMBL" id="KAF2076927.1"/>
    </source>
</evidence>
<comment type="pathway">
    <text evidence="2 8">Pyrimidine metabolism; dUMP biosynthesis; dUMP from dCTP (dUTP route): step 2/2.</text>
</comment>
<reference evidence="10" key="1">
    <citation type="submission" date="2020-01" db="EMBL/GenBank/DDBJ databases">
        <title>Development of genomics and gene disruption for Polysphondylium violaceum indicates a role for the polyketide synthase stlB in stalk morphogenesis.</title>
        <authorList>
            <person name="Narita B."/>
            <person name="Kawabe Y."/>
            <person name="Kin K."/>
            <person name="Saito T."/>
            <person name="Gibbs R."/>
            <person name="Kuspa A."/>
            <person name="Muzny D."/>
            <person name="Queller D."/>
            <person name="Richards S."/>
            <person name="Strassman J."/>
            <person name="Sucgang R."/>
            <person name="Worley K."/>
            <person name="Schaap P."/>
        </authorList>
    </citation>
    <scope>NUCLEOTIDE SEQUENCE</scope>
    <source>
        <strain evidence="10">QSvi11</strain>
    </source>
</reference>
<evidence type="ECO:0000256" key="3">
    <source>
        <dbReference type="ARBA" id="ARBA00006581"/>
    </source>
</evidence>
<evidence type="ECO:0000256" key="8">
    <source>
        <dbReference type="RuleBase" id="RU367024"/>
    </source>
</evidence>
<sequence length="149" mass="15875">MISIENMVLKVKKLSEKATIPVRASKGAAGYDLSAAADCVVPARGKALIMTDLQVAVPEGTYGRVAPRSGLAWKKFIDTGAGVIDSDYRGNLGVILFNHSDEDFPVVVGDRIAQLILERIVTPEVMEVSSLDDTERGEGGFGSTNVKPL</sequence>
<dbReference type="NCBIfam" id="TIGR00576">
    <property type="entry name" value="dut"/>
    <property type="match status" value="1"/>
</dbReference>
<protein>
    <recommendedName>
        <fullName evidence="8">Deoxyuridine 5'-triphosphate nucleotidohydrolase</fullName>
        <shortName evidence="8">dUTPase</shortName>
        <ecNumber evidence="8">3.6.1.23</ecNumber>
    </recommendedName>
    <alternativeName>
        <fullName evidence="8">dUTP pyrophosphatase</fullName>
    </alternativeName>
</protein>
<dbReference type="UniPathway" id="UPA00610">
    <property type="reaction ID" value="UER00666"/>
</dbReference>
<dbReference type="Pfam" id="PF00692">
    <property type="entry name" value="dUTPase"/>
    <property type="match status" value="1"/>
</dbReference>
<dbReference type="FunFam" id="2.70.40.10:FF:000004">
    <property type="entry name" value="Deoxyuridine triphosphatase"/>
    <property type="match status" value="1"/>
</dbReference>
<dbReference type="GO" id="GO:0000287">
    <property type="term" value="F:magnesium ion binding"/>
    <property type="evidence" value="ECO:0007669"/>
    <property type="project" value="UniProtKB-UniRule"/>
</dbReference>
<organism evidence="10 11">
    <name type="scientific">Polysphondylium violaceum</name>
    <dbReference type="NCBI Taxonomy" id="133409"/>
    <lineage>
        <taxon>Eukaryota</taxon>
        <taxon>Amoebozoa</taxon>
        <taxon>Evosea</taxon>
        <taxon>Eumycetozoa</taxon>
        <taxon>Dictyostelia</taxon>
        <taxon>Dictyosteliales</taxon>
        <taxon>Dictyosteliaceae</taxon>
        <taxon>Polysphondylium</taxon>
    </lineage>
</organism>
<accession>A0A8J4Q1D2</accession>
<keyword evidence="8" id="KW-0479">Metal-binding</keyword>
<dbReference type="PANTHER" id="PTHR11241">
    <property type="entry name" value="DEOXYURIDINE 5'-TRIPHOSPHATE NUCLEOTIDOHYDROLASE"/>
    <property type="match status" value="1"/>
</dbReference>
<feature type="domain" description="dUTPase-like" evidence="9">
    <location>
        <begin position="17"/>
        <end position="144"/>
    </location>
</feature>
<proteinExistence type="inferred from homology"/>
<dbReference type="Proteomes" id="UP000695562">
    <property type="component" value="Unassembled WGS sequence"/>
</dbReference>
<evidence type="ECO:0000256" key="5">
    <source>
        <dbReference type="ARBA" id="ARBA00022842"/>
    </source>
</evidence>
<dbReference type="InterPro" id="IPR008181">
    <property type="entry name" value="dUTPase"/>
</dbReference>
<dbReference type="SUPFAM" id="SSF51283">
    <property type="entry name" value="dUTPase-like"/>
    <property type="match status" value="1"/>
</dbReference>
<evidence type="ECO:0000259" key="9">
    <source>
        <dbReference type="Pfam" id="PF00692"/>
    </source>
</evidence>
<dbReference type="GO" id="GO:0006226">
    <property type="term" value="P:dUMP biosynthetic process"/>
    <property type="evidence" value="ECO:0007669"/>
    <property type="project" value="UniProtKB-UniRule"/>
</dbReference>
<comment type="similarity">
    <text evidence="3 8">Belongs to the dUTPase family.</text>
</comment>
<comment type="cofactor">
    <cofactor evidence="1 8">
        <name>Mg(2+)</name>
        <dbReference type="ChEBI" id="CHEBI:18420"/>
    </cofactor>
</comment>
<dbReference type="PANTHER" id="PTHR11241:SF0">
    <property type="entry name" value="DEOXYURIDINE 5'-TRIPHOSPHATE NUCLEOTIDOHYDROLASE"/>
    <property type="match status" value="1"/>
</dbReference>
<dbReference type="NCBIfam" id="NF001862">
    <property type="entry name" value="PRK00601.1"/>
    <property type="match status" value="1"/>
</dbReference>
<dbReference type="InterPro" id="IPR033704">
    <property type="entry name" value="dUTPase_trimeric"/>
</dbReference>
<evidence type="ECO:0000256" key="1">
    <source>
        <dbReference type="ARBA" id="ARBA00001946"/>
    </source>
</evidence>
<comment type="caution">
    <text evidence="10">The sequence shown here is derived from an EMBL/GenBank/DDBJ whole genome shotgun (WGS) entry which is preliminary data.</text>
</comment>
<gene>
    <name evidence="10" type="ORF">CYY_001765</name>
</gene>
<dbReference type="OrthoDB" id="10261072at2759"/>
<evidence type="ECO:0000256" key="4">
    <source>
        <dbReference type="ARBA" id="ARBA00022801"/>
    </source>
</evidence>
<keyword evidence="4 8" id="KW-0378">Hydrolase</keyword>
<evidence type="ECO:0000256" key="7">
    <source>
        <dbReference type="ARBA" id="ARBA00047686"/>
    </source>
</evidence>
<dbReference type="Gene3D" id="2.70.40.10">
    <property type="match status" value="1"/>
</dbReference>
<dbReference type="InterPro" id="IPR029054">
    <property type="entry name" value="dUTPase-like"/>
</dbReference>
<dbReference type="EMBL" id="AJWJ01000044">
    <property type="protein sequence ID" value="KAF2076927.1"/>
    <property type="molecule type" value="Genomic_DNA"/>
</dbReference>
<dbReference type="GO" id="GO:0004170">
    <property type="term" value="F:dUTP diphosphatase activity"/>
    <property type="evidence" value="ECO:0007669"/>
    <property type="project" value="UniProtKB-UniRule"/>
</dbReference>
<dbReference type="GO" id="GO:0046081">
    <property type="term" value="P:dUTP catabolic process"/>
    <property type="evidence" value="ECO:0007669"/>
    <property type="project" value="UniProtKB-UniRule"/>
</dbReference>
<comment type="function">
    <text evidence="8">Involved in nucleotide metabolism via production of dUMP, the immediate precursor of thymidine nucleotides, and decreases the intracellular concentration of dUTP so that uracil cannot be incorporated into DNA.</text>
</comment>
<dbReference type="InterPro" id="IPR036157">
    <property type="entry name" value="dUTPase-like_sf"/>
</dbReference>
<name>A0A8J4Q1D2_9MYCE</name>
<evidence type="ECO:0000256" key="6">
    <source>
        <dbReference type="ARBA" id="ARBA00023080"/>
    </source>
</evidence>
<keyword evidence="5 8" id="KW-0460">Magnesium</keyword>
<evidence type="ECO:0000256" key="2">
    <source>
        <dbReference type="ARBA" id="ARBA00005142"/>
    </source>
</evidence>
<dbReference type="EC" id="3.6.1.23" evidence="8"/>
<dbReference type="CDD" id="cd07557">
    <property type="entry name" value="trimeric_dUTPase"/>
    <property type="match status" value="1"/>
</dbReference>
<evidence type="ECO:0000313" key="11">
    <source>
        <dbReference type="Proteomes" id="UP000695562"/>
    </source>
</evidence>